<evidence type="ECO:0000313" key="4">
    <source>
        <dbReference type="Proteomes" id="UP000242432"/>
    </source>
</evidence>
<comment type="similarity">
    <text evidence="1">Belongs to the transposase IS21/IS408/IS1162 family.</text>
</comment>
<dbReference type="Gene3D" id="3.30.420.10">
    <property type="entry name" value="Ribonuclease H-like superfamily/Ribonuclease H"/>
    <property type="match status" value="1"/>
</dbReference>
<dbReference type="InterPro" id="IPR036397">
    <property type="entry name" value="RNaseH_sf"/>
</dbReference>
<dbReference type="SUPFAM" id="SSF53098">
    <property type="entry name" value="Ribonuclease H-like"/>
    <property type="match status" value="1"/>
</dbReference>
<evidence type="ECO:0000259" key="2">
    <source>
        <dbReference type="PROSITE" id="PS50994"/>
    </source>
</evidence>
<feature type="domain" description="Integrase catalytic" evidence="2">
    <location>
        <begin position="152"/>
        <end position="341"/>
    </location>
</feature>
<dbReference type="InterPro" id="IPR012337">
    <property type="entry name" value="RNaseH-like_sf"/>
</dbReference>
<dbReference type="InterPro" id="IPR054353">
    <property type="entry name" value="IstA-like_C"/>
</dbReference>
<organism evidence="3 4">
    <name type="scientific">Succinivibrio dextrinosolvens DSM 3072</name>
    <dbReference type="NCBI Taxonomy" id="1123324"/>
    <lineage>
        <taxon>Bacteria</taxon>
        <taxon>Pseudomonadati</taxon>
        <taxon>Pseudomonadota</taxon>
        <taxon>Gammaproteobacteria</taxon>
        <taxon>Aeromonadales</taxon>
        <taxon>Succinivibrionaceae</taxon>
        <taxon>Succinivibrio</taxon>
    </lineage>
</organism>
<keyword evidence="4" id="KW-1185">Reference proteome</keyword>
<dbReference type="EMBL" id="FUXX01000058">
    <property type="protein sequence ID" value="SKA69322.1"/>
    <property type="molecule type" value="Genomic_DNA"/>
</dbReference>
<dbReference type="AlphaFoldDB" id="A0A1T4VWE1"/>
<gene>
    <name evidence="3" type="ORF">SAMN02745213_02197</name>
</gene>
<dbReference type="PANTHER" id="PTHR35004:SF8">
    <property type="entry name" value="TRANSPOSASE RV3428C-RELATED"/>
    <property type="match status" value="1"/>
</dbReference>
<dbReference type="Proteomes" id="UP000242432">
    <property type="component" value="Unassembled WGS sequence"/>
</dbReference>
<name>A0A1T4VWE1_9GAMM</name>
<dbReference type="GO" id="GO:0015074">
    <property type="term" value="P:DNA integration"/>
    <property type="evidence" value="ECO:0007669"/>
    <property type="project" value="InterPro"/>
</dbReference>
<protein>
    <submittedName>
        <fullName evidence="3">Integrase core domain</fullName>
    </submittedName>
</protein>
<accession>A0A1T4VWE1</accession>
<dbReference type="RefSeq" id="WP_078929499.1">
    <property type="nucleotide sequence ID" value="NZ_FUXX01000058.1"/>
</dbReference>
<dbReference type="InterPro" id="IPR001584">
    <property type="entry name" value="Integrase_cat-core"/>
</dbReference>
<proteinExistence type="inferred from homology"/>
<reference evidence="4" key="1">
    <citation type="submission" date="2017-02" db="EMBL/GenBank/DDBJ databases">
        <authorList>
            <person name="Varghese N."/>
            <person name="Submissions S."/>
        </authorList>
    </citation>
    <scope>NUCLEOTIDE SEQUENCE [LARGE SCALE GENOMIC DNA]</scope>
    <source>
        <strain evidence="4">DSM 3072</strain>
    </source>
</reference>
<evidence type="ECO:0000256" key="1">
    <source>
        <dbReference type="ARBA" id="ARBA00009277"/>
    </source>
</evidence>
<dbReference type="GO" id="GO:0003676">
    <property type="term" value="F:nucleic acid binding"/>
    <property type="evidence" value="ECO:0007669"/>
    <property type="project" value="InterPro"/>
</dbReference>
<evidence type="ECO:0000313" key="3">
    <source>
        <dbReference type="EMBL" id="SKA69322.1"/>
    </source>
</evidence>
<dbReference type="Pfam" id="PF22483">
    <property type="entry name" value="Mu-transpos_C_2"/>
    <property type="match status" value="1"/>
</dbReference>
<dbReference type="PANTHER" id="PTHR35004">
    <property type="entry name" value="TRANSPOSASE RV3428C-RELATED"/>
    <property type="match status" value="1"/>
</dbReference>
<dbReference type="PROSITE" id="PS50994">
    <property type="entry name" value="INTEGRASE"/>
    <property type="match status" value="1"/>
</dbReference>
<sequence>MIQGKIMNVTQLRTICSELFLGKSQRTIAKDLHISRSTLLKFLGALKNNGITSIQELNSISDSQLVQIIYGNKADIGDTPREKNKIIKHRDTPPKAEDIYDPDMEPYLKLYVEAHLHKADIYVDYLKAANEKGLKPLGETSFRRRLNKIILENTEPNVDMHREHEYGNELELDWCGQQFEILDNNKNTVSCNVLVLCWATSYFTYARLVPSLSTVDTIDGIRDGLMYFGCLPRQLLIDNPKSMVIKHHIGSEAIFTPGFDKFMRKCGVAVNPNNPYSPNEKSAVETSVRLIQDRCLSRMPKGCMFLDDANITLMKNVNEYINSAPFKREKFSPRKVLFERYEKPAAKPIEMVIPPFTDYIPSLIVRKDYHVEIYDNFYSVPYKYVNKVVEAEISGGIIQIWLNQKIIAQHVKINGVFGRYFTKDEHMPMAHKVVKEKELMYKTPDDIYNAARALSNDLLNFCIALLSRSDNFADNKKGCINLINKYKRNPQEQHIYNCAIQSILHDPLQRPLNSYVFADAVKEISQYADNHHGQLPFQTELSFDTPDNSVGNQESTAFLRTTDDLFRNNK</sequence>